<accession>A0A163CF50</accession>
<feature type="transmembrane region" description="Helical" evidence="1">
    <location>
        <begin position="36"/>
        <end position="53"/>
    </location>
</feature>
<dbReference type="KEGG" id="hyl:LPB072_12095"/>
<dbReference type="AlphaFoldDB" id="A0A163CF50"/>
<organism evidence="2 5">
    <name type="scientific">Hydrogenophaga crassostreae</name>
    <dbReference type="NCBI Taxonomy" id="1763535"/>
    <lineage>
        <taxon>Bacteria</taxon>
        <taxon>Pseudomonadati</taxon>
        <taxon>Pseudomonadota</taxon>
        <taxon>Betaproteobacteria</taxon>
        <taxon>Burkholderiales</taxon>
        <taxon>Comamonadaceae</taxon>
        <taxon>Hydrogenophaga</taxon>
    </lineage>
</organism>
<feature type="transmembrane region" description="Helical" evidence="1">
    <location>
        <begin position="6"/>
        <end position="24"/>
    </location>
</feature>
<keyword evidence="1" id="KW-0472">Membrane</keyword>
<sequence>MDTIQTAVLIIGCVLILFGYFRLITDEKGNVNLNNYRFTGGLFLVIGGMVEGARDLFSLDLSKKGISTLSIVVGALVLFLGLSH</sequence>
<dbReference type="Proteomes" id="UP000185657">
    <property type="component" value="Unassembled WGS sequence"/>
</dbReference>
<keyword evidence="4" id="KW-1185">Reference proteome</keyword>
<name>A0A163CF50_9BURK</name>
<dbReference type="EMBL" id="CP017476">
    <property type="protein sequence ID" value="AOW13487.1"/>
    <property type="molecule type" value="Genomic_DNA"/>
</dbReference>
<dbReference type="EMBL" id="LVWD01000013">
    <property type="protein sequence ID" value="OAD41778.1"/>
    <property type="molecule type" value="Genomic_DNA"/>
</dbReference>
<feature type="transmembrane region" description="Helical" evidence="1">
    <location>
        <begin position="65"/>
        <end position="82"/>
    </location>
</feature>
<keyword evidence="1" id="KW-0812">Transmembrane</keyword>
<proteinExistence type="predicted"/>
<protein>
    <submittedName>
        <fullName evidence="2">MetJ regulator of methionine regulon</fullName>
    </submittedName>
</protein>
<reference evidence="3 4" key="1">
    <citation type="submission" date="2016-02" db="EMBL/GenBank/DDBJ databases">
        <title>Draft genome sequence of Hydrogenophaga sp. LPB0072.</title>
        <authorList>
            <person name="Shin S.-K."/>
            <person name="Yi H."/>
        </authorList>
    </citation>
    <scope>NUCLEOTIDE SEQUENCE [LARGE SCALE GENOMIC DNA]</scope>
    <source>
        <strain evidence="3 4">LPB0072</strain>
    </source>
</reference>
<dbReference type="Proteomes" id="UP000185680">
    <property type="component" value="Chromosome"/>
</dbReference>
<evidence type="ECO:0000313" key="5">
    <source>
        <dbReference type="Proteomes" id="UP000185680"/>
    </source>
</evidence>
<evidence type="ECO:0000256" key="1">
    <source>
        <dbReference type="SAM" id="Phobius"/>
    </source>
</evidence>
<dbReference type="OrthoDB" id="6293302at2"/>
<evidence type="ECO:0000313" key="4">
    <source>
        <dbReference type="Proteomes" id="UP000185657"/>
    </source>
</evidence>
<reference evidence="2 5" key="2">
    <citation type="submission" date="2016-10" db="EMBL/GenBank/DDBJ databases">
        <title>Hydorgenophaga sp. LPB0072 isolated from gastropod.</title>
        <authorList>
            <person name="Kim E."/>
            <person name="Yi H."/>
        </authorList>
    </citation>
    <scope>NUCLEOTIDE SEQUENCE [LARGE SCALE GENOMIC DNA]</scope>
    <source>
        <strain evidence="2 5">LPB0072</strain>
    </source>
</reference>
<evidence type="ECO:0000313" key="3">
    <source>
        <dbReference type="EMBL" id="OAD41778.1"/>
    </source>
</evidence>
<keyword evidence="1" id="KW-1133">Transmembrane helix</keyword>
<gene>
    <name evidence="2" type="ORF">LPB072_12095</name>
    <name evidence="3" type="ORF">LPB72_10720</name>
</gene>
<dbReference type="RefSeq" id="WP_066090022.1">
    <property type="nucleotide sequence ID" value="NZ_CP017476.1"/>
</dbReference>
<evidence type="ECO:0000313" key="2">
    <source>
        <dbReference type="EMBL" id="AOW13487.1"/>
    </source>
</evidence>